<keyword evidence="1" id="KW-0472">Membrane</keyword>
<dbReference type="Proteomes" id="UP001320513">
    <property type="component" value="Unassembled WGS sequence"/>
</dbReference>
<protein>
    <recommendedName>
        <fullName evidence="4">DUF2514 domain-containing protein</fullName>
    </recommendedName>
</protein>
<evidence type="ECO:0000313" key="2">
    <source>
        <dbReference type="EMBL" id="MCI8210791.1"/>
    </source>
</evidence>
<name>A0ABS9ZJM9_9PSED</name>
<comment type="caution">
    <text evidence="2">The sequence shown here is derived from an EMBL/GenBank/DDBJ whole genome shotgun (WGS) entry which is preliminary data.</text>
</comment>
<evidence type="ECO:0000256" key="1">
    <source>
        <dbReference type="SAM" id="Phobius"/>
    </source>
</evidence>
<dbReference type="RefSeq" id="WP_243247011.1">
    <property type="nucleotide sequence ID" value="NZ_LOHG01000008.1"/>
</dbReference>
<dbReference type="InterPro" id="IPR019659">
    <property type="entry name" value="DUF2514"/>
</dbReference>
<keyword evidence="1" id="KW-0812">Transmembrane</keyword>
<keyword evidence="3" id="KW-1185">Reference proteome</keyword>
<dbReference type="EMBL" id="LOHG01000008">
    <property type="protein sequence ID" value="MCI8210791.1"/>
    <property type="molecule type" value="Genomic_DNA"/>
</dbReference>
<reference evidence="2 3" key="1">
    <citation type="submission" date="2015-12" db="EMBL/GenBank/DDBJ databases">
        <title>Phylogenomics in the description of a new species in the Pseudomonas syringae group.</title>
        <authorList>
            <person name="Busquets A."/>
            <person name="Gomila M."/>
            <person name="Beiki F."/>
            <person name="Rahimian H."/>
            <person name="Mulet M."/>
            <person name="Sanchez D."/>
            <person name="Garcia-Valdes E."/>
            <person name="Lalucat J."/>
        </authorList>
    </citation>
    <scope>NUCLEOTIDE SEQUENCE [LARGE SCALE GENOMIC DNA]</scope>
    <source>
        <strain evidence="2 3">S25</strain>
    </source>
</reference>
<gene>
    <name evidence="2" type="ORF">AUC61_14735</name>
</gene>
<evidence type="ECO:0000313" key="3">
    <source>
        <dbReference type="Proteomes" id="UP001320513"/>
    </source>
</evidence>
<evidence type="ECO:0008006" key="4">
    <source>
        <dbReference type="Google" id="ProtNLM"/>
    </source>
</evidence>
<proteinExistence type="predicted"/>
<feature type="transmembrane region" description="Helical" evidence="1">
    <location>
        <begin position="7"/>
        <end position="29"/>
    </location>
</feature>
<accession>A0ABS9ZJM9</accession>
<dbReference type="Pfam" id="PF10721">
    <property type="entry name" value="DUF2514"/>
    <property type="match status" value="1"/>
</dbReference>
<organism evidence="2 3">
    <name type="scientific">Pseudomonas maioricensis</name>
    <dbReference type="NCBI Taxonomy" id="1766623"/>
    <lineage>
        <taxon>Bacteria</taxon>
        <taxon>Pseudomonadati</taxon>
        <taxon>Pseudomonadota</taxon>
        <taxon>Gammaproteobacteria</taxon>
        <taxon>Pseudomonadales</taxon>
        <taxon>Pseudomonadaceae</taxon>
        <taxon>Pseudomonas</taxon>
    </lineage>
</organism>
<keyword evidence="1" id="KW-1133">Transmembrane helix</keyword>
<sequence>MSAATQLYLKIGGLALILLVIGASLYGAYSHGVTVTDLAWQAKWDKQGDVQAQAVAATTADYRTEEQRRQNAANQVANDARQEQAHALSDSAVADAAGDRLHIEAGKLAASASCSTGDTGAAERGKTATRAAMVLSDLFQRADKRAGEMAKAYDSARIAGQACEAAYDALTRK</sequence>